<dbReference type="PANTHER" id="PTHR43179">
    <property type="entry name" value="RHAMNOSYLTRANSFERASE WBBL"/>
    <property type="match status" value="1"/>
</dbReference>
<evidence type="ECO:0000313" key="7">
    <source>
        <dbReference type="Proteomes" id="UP000191661"/>
    </source>
</evidence>
<dbReference type="CDD" id="cd04186">
    <property type="entry name" value="GT_2_like_c"/>
    <property type="match status" value="1"/>
</dbReference>
<dbReference type="Pfam" id="PF13524">
    <property type="entry name" value="Glyco_trans_1_2"/>
    <property type="match status" value="2"/>
</dbReference>
<dbReference type="SUPFAM" id="SSF53756">
    <property type="entry name" value="UDP-Glycosyltransferase/glycogen phosphorylase"/>
    <property type="match status" value="2"/>
</dbReference>
<gene>
    <name evidence="6" type="ORF">MBBAR_3c00340</name>
</gene>
<dbReference type="InterPro" id="IPR029044">
    <property type="entry name" value="Nucleotide-diphossugar_trans"/>
</dbReference>
<comment type="similarity">
    <text evidence="1">Belongs to the glycosyltransferase 2 family.</text>
</comment>
<evidence type="ECO:0000256" key="2">
    <source>
        <dbReference type="ARBA" id="ARBA00022676"/>
    </source>
</evidence>
<keyword evidence="3 6" id="KW-0808">Transferase</keyword>
<keyword evidence="2" id="KW-0328">Glycosyltransferase</keyword>
<sequence length="1031" mass="120885">MKNKKIYRIISKFSIFCLLLNLKNIGFKNFLIILKGYNITKNSKFFNNNYYIRHNKDINFFKFDPFVHYLCYGAKEGRNPSHNFNTNFYLSKYDDVKNSNINPLIHYCIFGIHEKRHINYNYETKNKNKIIKENYVSLSCPVFESMPLVSIIILNRNGVDNLKRLFDNFKENIVYSNYEVIVVDNDSNDASIQFLKEISKELPLKIIRNTENKNFSEANNQGFRESNGEYILLLNNDIETTYGWLNEMMGIIINDNNIGSVGAKLVYPMYYDSSNKKKSFKVQHAGIAFRTDGDNFRAYNIGNGMDPFDKSIKTDTVAGVTAAAILIKKSVYEEVGGLDETYVYGYEDVDLALKLLKRGYKNILCSTALLFHHESSTQRKDSIKKVIKRRKENFLYLNKIWKSYLFEKILEEKLKCEKLLTSDSLNIGIIVTEMGPNSTAGDVFTALEISKELINLEYEVKFITIDEKLNDPDFDIIINLLHNYDISNLNLKENIIKIAWMRNWFEEWVNKLEIYDYDIYIASSKKSCNYVSKILNKKVFLLPIATNPNRFNNIPPSNEYLCDYCFTGSYWNVQREIIDFLDPDDLNYKFSIFGKNWDKIDKFEKYNKGFFEYFNIPTIYASTSIVIDDANHVTKKYGSVNSRVFDAIAAKKLVITNGEIGSNELFHGLLPSFNSKEELNKLLRFYLENDEIRNSKINELHKIVLKNHTYKKRALELKNIFEHAIKEKLKFFKNPSISIMVPAPNKKSAKHWGDYHFALALKKQIRMKNFSTRIFFRKEWNKENYSDVVIVLRGLHKYETKPNQFNIMWNISHPELVSIGEYNSYDYIFISSIFMAEELSKKLKVPIKPLLQCTDEKLFFPEKSANHAHELLFVGNSRGVFRKIIKDLLPTKRELGLYGQHWEKFITKKYISDTYIPNHELNKLYSSCKILLNDHWQDMAKNGFVSNRIFDGLASGAFIISDEFKDSKKLFGDFLVTYSDKKQLKKLIDYYIENEDERIEKARIGRKIVLNNHTFEKRAEEILELIKNFKK</sequence>
<dbReference type="GO" id="GO:0016757">
    <property type="term" value="F:glycosyltransferase activity"/>
    <property type="evidence" value="ECO:0007669"/>
    <property type="project" value="UniProtKB-KW"/>
</dbReference>
<dbReference type="InterPro" id="IPR001173">
    <property type="entry name" value="Glyco_trans_2-like"/>
</dbReference>
<evidence type="ECO:0000259" key="5">
    <source>
        <dbReference type="Pfam" id="PF13524"/>
    </source>
</evidence>
<dbReference type="Gene3D" id="3.40.50.11090">
    <property type="match status" value="1"/>
</dbReference>
<evidence type="ECO:0000256" key="1">
    <source>
        <dbReference type="ARBA" id="ARBA00006739"/>
    </source>
</evidence>
<dbReference type="InterPro" id="IPR055259">
    <property type="entry name" value="YkvP/CgeB_Glyco_trans-like"/>
</dbReference>
<dbReference type="EMBL" id="JXMW01000003">
    <property type="protein sequence ID" value="OQD59379.1"/>
    <property type="molecule type" value="Genomic_DNA"/>
</dbReference>
<evidence type="ECO:0000259" key="4">
    <source>
        <dbReference type="Pfam" id="PF00535"/>
    </source>
</evidence>
<reference evidence="6 7" key="1">
    <citation type="submission" date="2014-12" db="EMBL/GenBank/DDBJ databases">
        <title>Genome sequence of Methanobrevibacter arboriphilicus DH1, DSM1125.</title>
        <authorList>
            <person name="Poehlein A."/>
            <person name="Thauer R.K."/>
            <person name="Seedorf H."/>
            <person name="Daniel R."/>
        </authorList>
    </citation>
    <scope>NUCLEOTIDE SEQUENCE [LARGE SCALE GENOMIC DNA]</scope>
    <source>
        <strain evidence="6 7">DH1</strain>
    </source>
</reference>
<dbReference type="RefSeq" id="WP_080459615.1">
    <property type="nucleotide sequence ID" value="NZ_JXMW01000003.1"/>
</dbReference>
<name>A0A1V6N3X9_METAZ</name>
<dbReference type="Gene3D" id="3.90.550.10">
    <property type="entry name" value="Spore Coat Polysaccharide Biosynthesis Protein SpsA, Chain A"/>
    <property type="match status" value="1"/>
</dbReference>
<feature type="domain" description="Spore protein YkvP/CgeB glycosyl transferase-like" evidence="5">
    <location>
        <begin position="887"/>
        <end position="1024"/>
    </location>
</feature>
<dbReference type="PANTHER" id="PTHR43179:SF12">
    <property type="entry name" value="GALACTOFURANOSYLTRANSFERASE GLFT2"/>
    <property type="match status" value="1"/>
</dbReference>
<evidence type="ECO:0000256" key="3">
    <source>
        <dbReference type="ARBA" id="ARBA00022679"/>
    </source>
</evidence>
<dbReference type="OrthoDB" id="46222at2157"/>
<dbReference type="Gene3D" id="3.40.50.2000">
    <property type="entry name" value="Glycogen Phosphorylase B"/>
    <property type="match status" value="1"/>
</dbReference>
<feature type="domain" description="Spore protein YkvP/CgeB glycosyl transferase-like" evidence="5">
    <location>
        <begin position="577"/>
        <end position="717"/>
    </location>
</feature>
<comment type="caution">
    <text evidence="6">The sequence shown here is derived from an EMBL/GenBank/DDBJ whole genome shotgun (WGS) entry which is preliminary data.</text>
</comment>
<proteinExistence type="inferred from homology"/>
<organism evidence="6 7">
    <name type="scientific">Methanobrevibacter arboriphilus JCM 13429 = DSM 1125</name>
    <dbReference type="NCBI Taxonomy" id="1300164"/>
    <lineage>
        <taxon>Archaea</taxon>
        <taxon>Methanobacteriati</taxon>
        <taxon>Methanobacteriota</taxon>
        <taxon>Methanomada group</taxon>
        <taxon>Methanobacteria</taxon>
        <taxon>Methanobacteriales</taxon>
        <taxon>Methanobacteriaceae</taxon>
        <taxon>Methanobrevibacter</taxon>
    </lineage>
</organism>
<keyword evidence="7" id="KW-1185">Reference proteome</keyword>
<dbReference type="Pfam" id="PF00535">
    <property type="entry name" value="Glycos_transf_2"/>
    <property type="match status" value="1"/>
</dbReference>
<accession>A0A1V6N3X9</accession>
<protein>
    <submittedName>
        <fullName evidence="6">Glycosyltransferase, family 2</fullName>
    </submittedName>
</protein>
<dbReference type="Proteomes" id="UP000191661">
    <property type="component" value="Unassembled WGS sequence"/>
</dbReference>
<dbReference type="AlphaFoldDB" id="A0A1V6N3X9"/>
<feature type="domain" description="Glycosyltransferase 2-like" evidence="4">
    <location>
        <begin position="150"/>
        <end position="299"/>
    </location>
</feature>
<evidence type="ECO:0000313" key="6">
    <source>
        <dbReference type="EMBL" id="OQD59379.1"/>
    </source>
</evidence>
<dbReference type="SUPFAM" id="SSF53448">
    <property type="entry name" value="Nucleotide-diphospho-sugar transferases"/>
    <property type="match status" value="1"/>
</dbReference>